<sequence length="86" mass="10298">MEFLGLILMAKMIIIEYIMKRTLIYNCLLWWIVNITRDLLKRTFQPYGEIEEITCFDDSRNYAFVRFATKEAAIRAICHLNDTLCR</sequence>
<comment type="caution">
    <text evidence="4">The sequence shown here is derived from an EMBL/GenBank/DDBJ whole genome shotgun (WGS) entry which is preliminary data.</text>
</comment>
<feature type="domain" description="RRM" evidence="3">
    <location>
        <begin position="21"/>
        <end position="86"/>
    </location>
</feature>
<keyword evidence="1 2" id="KW-0694">RNA-binding</keyword>
<gene>
    <name evidence="4" type="ORF">JTE90_001989</name>
</gene>
<evidence type="ECO:0000259" key="3">
    <source>
        <dbReference type="PROSITE" id="PS50102"/>
    </source>
</evidence>
<dbReference type="Gene3D" id="3.30.70.330">
    <property type="match status" value="1"/>
</dbReference>
<dbReference type="Proteomes" id="UP000827092">
    <property type="component" value="Unassembled WGS sequence"/>
</dbReference>
<evidence type="ECO:0000256" key="2">
    <source>
        <dbReference type="PROSITE-ProRule" id="PRU00176"/>
    </source>
</evidence>
<dbReference type="InterPro" id="IPR035979">
    <property type="entry name" value="RBD_domain_sf"/>
</dbReference>
<reference evidence="4 5" key="1">
    <citation type="journal article" date="2022" name="Nat. Ecol. Evol.">
        <title>A masculinizing supergene underlies an exaggerated male reproductive morph in a spider.</title>
        <authorList>
            <person name="Hendrickx F."/>
            <person name="De Corte Z."/>
            <person name="Sonet G."/>
            <person name="Van Belleghem S.M."/>
            <person name="Kostlbacher S."/>
            <person name="Vangestel C."/>
        </authorList>
    </citation>
    <scope>NUCLEOTIDE SEQUENCE [LARGE SCALE GENOMIC DNA]</scope>
    <source>
        <strain evidence="4">W744_W776</strain>
    </source>
</reference>
<evidence type="ECO:0000313" key="5">
    <source>
        <dbReference type="Proteomes" id="UP000827092"/>
    </source>
</evidence>
<dbReference type="GO" id="GO:0003723">
    <property type="term" value="F:RNA binding"/>
    <property type="evidence" value="ECO:0007669"/>
    <property type="project" value="UniProtKB-UniRule"/>
</dbReference>
<keyword evidence="5" id="KW-1185">Reference proteome</keyword>
<protein>
    <recommendedName>
        <fullName evidence="3">RRM domain-containing protein</fullName>
    </recommendedName>
</protein>
<dbReference type="EMBL" id="JAFNEN010002035">
    <property type="protein sequence ID" value="KAG8173137.1"/>
    <property type="molecule type" value="Genomic_DNA"/>
</dbReference>
<dbReference type="AlphaFoldDB" id="A0AAV6TN01"/>
<proteinExistence type="predicted"/>
<organism evidence="4 5">
    <name type="scientific">Oedothorax gibbosus</name>
    <dbReference type="NCBI Taxonomy" id="931172"/>
    <lineage>
        <taxon>Eukaryota</taxon>
        <taxon>Metazoa</taxon>
        <taxon>Ecdysozoa</taxon>
        <taxon>Arthropoda</taxon>
        <taxon>Chelicerata</taxon>
        <taxon>Arachnida</taxon>
        <taxon>Araneae</taxon>
        <taxon>Araneomorphae</taxon>
        <taxon>Entelegynae</taxon>
        <taxon>Araneoidea</taxon>
        <taxon>Linyphiidae</taxon>
        <taxon>Erigoninae</taxon>
        <taxon>Oedothorax</taxon>
    </lineage>
</organism>
<dbReference type="Pfam" id="PF00076">
    <property type="entry name" value="RRM_1"/>
    <property type="match status" value="1"/>
</dbReference>
<dbReference type="InterPro" id="IPR012677">
    <property type="entry name" value="Nucleotide-bd_a/b_plait_sf"/>
</dbReference>
<evidence type="ECO:0000313" key="4">
    <source>
        <dbReference type="EMBL" id="KAG8173137.1"/>
    </source>
</evidence>
<dbReference type="PROSITE" id="PS50102">
    <property type="entry name" value="RRM"/>
    <property type="match status" value="1"/>
</dbReference>
<dbReference type="SUPFAM" id="SSF54928">
    <property type="entry name" value="RNA-binding domain, RBD"/>
    <property type="match status" value="1"/>
</dbReference>
<evidence type="ECO:0000256" key="1">
    <source>
        <dbReference type="ARBA" id="ARBA00022884"/>
    </source>
</evidence>
<dbReference type="InterPro" id="IPR000504">
    <property type="entry name" value="RRM_dom"/>
</dbReference>
<accession>A0AAV6TN01</accession>
<name>A0AAV6TN01_9ARAC</name>